<dbReference type="InterPro" id="IPR058925">
    <property type="entry name" value="zf-C2H2_AcuF"/>
</dbReference>
<organism evidence="3 4">
    <name type="scientific">Gibberella subglutinans</name>
    <name type="common">Fusarium subglutinans</name>
    <dbReference type="NCBI Taxonomy" id="42677"/>
    <lineage>
        <taxon>Eukaryota</taxon>
        <taxon>Fungi</taxon>
        <taxon>Dikarya</taxon>
        <taxon>Ascomycota</taxon>
        <taxon>Pezizomycotina</taxon>
        <taxon>Sordariomycetes</taxon>
        <taxon>Hypocreomycetidae</taxon>
        <taxon>Hypocreales</taxon>
        <taxon>Nectriaceae</taxon>
        <taxon>Fusarium</taxon>
        <taxon>Fusarium fujikuroi species complex</taxon>
    </lineage>
</organism>
<sequence>MDTDSRGSVASITRDSLLSFDVLISTLGSASYLHNQCISKKALSNQRDRLKIWASNTGALQSGNAALDARLRGFTVMKVAITECFEQLEQVISSNMDILQGQRLPVEQTLAEYQELWDSASDDSSDNEDKMNQKTELGRNLVEMASIISDLFKLSFKLRNPAARLMGPQLLRALSHRQMVSLDEADESAVVDLFSLYTKFDRAHVEETFTQWRLESWRQKALQFPIIPDEGRISLAKTEVLVINRHLMERWAKFITNRRRVFSYWERHSKKLALRQSELVFKSPSIPTHQSSKCSPSQQLTQTLELDQPAPTLPVAETMVLSETEFTLASRLVDTVSNNSSAVSRISTAYNIDETASNLPPAPSLAPGEMEARCPYCHLVCPAKEFQHSRWRKHIIQDLQPYMCTRNDCPDPNIMYGTRSAWLSHEAQIHRKVFRCFEHPENFSSRESLEHHFTSLHQELGRGQIEAMLDLGQASHQEERVSCPFCLSTGPFFRGFFEHMAYHQERLACFAATGQSLNRDDGLYSDTDSDKAQRDDDPDALQLLDSDISSWGSGSGKGSKSFPIKKNEVIVSLGKEIRQAMVQSVGPDDDSDPEPSTSLFSSKYLPIDQLNSIINYDSILNELREFDLFKEPDLSRIVMEVQGDIDFKRNAKLDPGPTGSTTICAASPTRKKIFAILVLMGKAPTISDICDEGLSDDDLPFHLDPNGLKLVRRAGTSSQPIQAFINWKEHESDMFDSYQWYMLAPYFVLAHDDDPRVTHYTVSYMVPLPFSVTESVQNSAISPVCGYLGMQKITIHHAHHSQGVPKQSNQNVFAVKTFRDIKAKEFDLRFKSLLRLSQHRHPHFLQLLLGLTHGSTKSFIFRWADCDLEQFWANNPPGNDAVDMARWISSQLFGLADALQLIRDLFPSGVLAENDHRLQPPHRDLSPGRILCFETKGITQGVLKIADFGSMQYHDDQAYDQRGSEICTDSAYRAPELLTGGLAPNSDLWSFGCIILHFIVWYHGGWALVNSLSASSSAEEEQASDDNKFFKSGNLNITRPSLDPRGLTEGDTGGAVIGQDKDVPNIVVLKESIKQVCLNALELLISFAYKDQEISKFLDQGNSQFTRDVIGLVKRNLLQTDAGSRASCKAVRDYLKELYKKCIESDAYCIGTLPVEGTKDIAGGD</sequence>
<dbReference type="GeneID" id="59314453"/>
<dbReference type="GO" id="GO:0004672">
    <property type="term" value="F:protein kinase activity"/>
    <property type="evidence" value="ECO:0007669"/>
    <property type="project" value="InterPro"/>
</dbReference>
<dbReference type="Proteomes" id="UP000547976">
    <property type="component" value="Unassembled WGS sequence"/>
</dbReference>
<dbReference type="Pfam" id="PF26082">
    <property type="entry name" value="zf-C2H2_AcuF"/>
    <property type="match status" value="1"/>
</dbReference>
<dbReference type="InterPro" id="IPR000719">
    <property type="entry name" value="Prot_kinase_dom"/>
</dbReference>
<proteinExistence type="predicted"/>
<dbReference type="Gene3D" id="1.10.510.10">
    <property type="entry name" value="Transferase(Phosphotransferase) domain 1"/>
    <property type="match status" value="1"/>
</dbReference>
<evidence type="ECO:0000259" key="2">
    <source>
        <dbReference type="PROSITE" id="PS50011"/>
    </source>
</evidence>
<comment type="caution">
    <text evidence="3">The sequence shown here is derived from an EMBL/GenBank/DDBJ whole genome shotgun (WGS) entry which is preliminary data.</text>
</comment>
<accession>A0A8H5V7F1</accession>
<dbReference type="RefSeq" id="XP_036542283.1">
    <property type="nucleotide sequence ID" value="XM_036679735.1"/>
</dbReference>
<dbReference type="PANTHER" id="PTHR35391">
    <property type="entry name" value="C2H2-TYPE DOMAIN-CONTAINING PROTEIN-RELATED"/>
    <property type="match status" value="1"/>
</dbReference>
<reference evidence="3 4" key="1">
    <citation type="submission" date="2020-05" db="EMBL/GenBank/DDBJ databases">
        <title>Identification and distribution of gene clusters putatively required for synthesis of sphingolipid metabolism inhibitors in phylogenetically diverse species of the filamentous fungus Fusarium.</title>
        <authorList>
            <person name="Kim H.-S."/>
            <person name="Busman M."/>
            <person name="Brown D.W."/>
            <person name="Divon H."/>
            <person name="Uhlig S."/>
            <person name="Proctor R.H."/>
        </authorList>
    </citation>
    <scope>NUCLEOTIDE SEQUENCE [LARGE SCALE GENOMIC DNA]</scope>
    <source>
        <strain evidence="3 4">NRRL 66333</strain>
    </source>
</reference>
<dbReference type="PROSITE" id="PS50011">
    <property type="entry name" value="PROTEIN_KINASE_DOM"/>
    <property type="match status" value="1"/>
</dbReference>
<evidence type="ECO:0000256" key="1">
    <source>
        <dbReference type="SAM" id="MobiDB-lite"/>
    </source>
</evidence>
<dbReference type="SMART" id="SM00220">
    <property type="entry name" value="S_TKc"/>
    <property type="match status" value="1"/>
</dbReference>
<protein>
    <submittedName>
        <fullName evidence="3">Meiosis-specific serine threonine kinase mek1</fullName>
    </submittedName>
</protein>
<dbReference type="Pfam" id="PF00069">
    <property type="entry name" value="Pkinase"/>
    <property type="match status" value="1"/>
</dbReference>
<dbReference type="InterPro" id="IPR011009">
    <property type="entry name" value="Kinase-like_dom_sf"/>
</dbReference>
<feature type="region of interest" description="Disordered" evidence="1">
    <location>
        <begin position="1023"/>
        <end position="1054"/>
    </location>
</feature>
<dbReference type="AlphaFoldDB" id="A0A8H5V7F1"/>
<gene>
    <name evidence="3" type="ORF">FSUBG_2007</name>
</gene>
<feature type="domain" description="Protein kinase" evidence="2">
    <location>
        <begin position="770"/>
        <end position="1135"/>
    </location>
</feature>
<name>A0A8H5V7F1_GIBSU</name>
<dbReference type="EMBL" id="JAAOAV010000018">
    <property type="protein sequence ID" value="KAF5611570.1"/>
    <property type="molecule type" value="Genomic_DNA"/>
</dbReference>
<evidence type="ECO:0000313" key="4">
    <source>
        <dbReference type="Proteomes" id="UP000547976"/>
    </source>
</evidence>
<evidence type="ECO:0000313" key="3">
    <source>
        <dbReference type="EMBL" id="KAF5611570.1"/>
    </source>
</evidence>
<dbReference type="OrthoDB" id="20872at2759"/>
<keyword evidence="3" id="KW-0418">Kinase</keyword>
<dbReference type="SUPFAM" id="SSF56112">
    <property type="entry name" value="Protein kinase-like (PK-like)"/>
    <property type="match status" value="1"/>
</dbReference>
<dbReference type="PANTHER" id="PTHR35391:SF7">
    <property type="entry name" value="C2H2-TYPE DOMAIN-CONTAINING PROTEIN"/>
    <property type="match status" value="1"/>
</dbReference>
<keyword evidence="3" id="KW-0808">Transferase</keyword>
<keyword evidence="4" id="KW-1185">Reference proteome</keyword>
<dbReference type="GO" id="GO:0005524">
    <property type="term" value="F:ATP binding"/>
    <property type="evidence" value="ECO:0007669"/>
    <property type="project" value="InterPro"/>
</dbReference>